<feature type="region of interest" description="Disordered" evidence="1">
    <location>
        <begin position="27"/>
        <end position="47"/>
    </location>
</feature>
<evidence type="ECO:0000313" key="3">
    <source>
        <dbReference type="EMBL" id="KAJ3840358.1"/>
    </source>
</evidence>
<proteinExistence type="predicted"/>
<feature type="compositionally biased region" description="Basic and acidic residues" evidence="1">
    <location>
        <begin position="38"/>
        <end position="47"/>
    </location>
</feature>
<dbReference type="AlphaFoldDB" id="A0AA38PCX5"/>
<sequence length="183" mass="19740">MHLPDSTLLISFALCLRVAQIVGGAPIGESVGGTPTSSDERKLTSEKRHEAIKSLNQAYIRGYGDMRGPSYAELEPTADEVCDLSLEMWGEESGTNQRKWQTLNPSGAKGLPKTTLDFEFTGAADSEACPPGAPCTGSRSPNDVWKIKSETKKDVLTISIQTGKQTDTYSPVIAFALCVFHES</sequence>
<accession>A0AA38PCX5</accession>
<keyword evidence="4" id="KW-1185">Reference proteome</keyword>
<protein>
    <submittedName>
        <fullName evidence="3">Uncharacterized protein</fullName>
    </submittedName>
</protein>
<evidence type="ECO:0000256" key="2">
    <source>
        <dbReference type="SAM" id="SignalP"/>
    </source>
</evidence>
<dbReference type="EMBL" id="MU806082">
    <property type="protein sequence ID" value="KAJ3840358.1"/>
    <property type="molecule type" value="Genomic_DNA"/>
</dbReference>
<reference evidence="3" key="1">
    <citation type="submission" date="2022-08" db="EMBL/GenBank/DDBJ databases">
        <authorList>
            <consortium name="DOE Joint Genome Institute"/>
            <person name="Min B."/>
            <person name="Riley R."/>
            <person name="Sierra-Patev S."/>
            <person name="Naranjo-Ortiz M."/>
            <person name="Looney B."/>
            <person name="Konkel Z."/>
            <person name="Slot J.C."/>
            <person name="Sakamoto Y."/>
            <person name="Steenwyk J.L."/>
            <person name="Rokas A."/>
            <person name="Carro J."/>
            <person name="Camarero S."/>
            <person name="Ferreira P."/>
            <person name="Molpeceres G."/>
            <person name="Ruiz-Duenas F.J."/>
            <person name="Serrano A."/>
            <person name="Henrissat B."/>
            <person name="Drula E."/>
            <person name="Hughes K.W."/>
            <person name="Mata J.L."/>
            <person name="Ishikawa N.K."/>
            <person name="Vargas-Isla R."/>
            <person name="Ushijima S."/>
            <person name="Smith C.A."/>
            <person name="Ahrendt S."/>
            <person name="Andreopoulos W."/>
            <person name="He G."/>
            <person name="Labutti K."/>
            <person name="Lipzen A."/>
            <person name="Ng V."/>
            <person name="Sandor L."/>
            <person name="Barry K."/>
            <person name="Martinez A.T."/>
            <person name="Xiao Y."/>
            <person name="Gibbons J.G."/>
            <person name="Terashima K."/>
            <person name="Hibbett D.S."/>
            <person name="Grigoriev I.V."/>
        </authorList>
    </citation>
    <scope>NUCLEOTIDE SEQUENCE</scope>
    <source>
        <strain evidence="3">TFB9207</strain>
    </source>
</reference>
<feature type="signal peptide" evidence="2">
    <location>
        <begin position="1"/>
        <end position="24"/>
    </location>
</feature>
<name>A0AA38PCX5_9AGAR</name>
<comment type="caution">
    <text evidence="3">The sequence shown here is derived from an EMBL/GenBank/DDBJ whole genome shotgun (WGS) entry which is preliminary data.</text>
</comment>
<feature type="chain" id="PRO_5041202404" evidence="2">
    <location>
        <begin position="25"/>
        <end position="183"/>
    </location>
</feature>
<dbReference type="Proteomes" id="UP001163846">
    <property type="component" value="Unassembled WGS sequence"/>
</dbReference>
<evidence type="ECO:0000256" key="1">
    <source>
        <dbReference type="SAM" id="MobiDB-lite"/>
    </source>
</evidence>
<keyword evidence="2" id="KW-0732">Signal</keyword>
<organism evidence="3 4">
    <name type="scientific">Lentinula raphanica</name>
    <dbReference type="NCBI Taxonomy" id="153919"/>
    <lineage>
        <taxon>Eukaryota</taxon>
        <taxon>Fungi</taxon>
        <taxon>Dikarya</taxon>
        <taxon>Basidiomycota</taxon>
        <taxon>Agaricomycotina</taxon>
        <taxon>Agaricomycetes</taxon>
        <taxon>Agaricomycetidae</taxon>
        <taxon>Agaricales</taxon>
        <taxon>Marasmiineae</taxon>
        <taxon>Omphalotaceae</taxon>
        <taxon>Lentinula</taxon>
    </lineage>
</organism>
<gene>
    <name evidence="3" type="ORF">F5878DRAFT_723822</name>
</gene>
<evidence type="ECO:0000313" key="4">
    <source>
        <dbReference type="Proteomes" id="UP001163846"/>
    </source>
</evidence>